<keyword evidence="5" id="KW-0732">Signal</keyword>
<dbReference type="Pfam" id="PF00201">
    <property type="entry name" value="UDPGT"/>
    <property type="match status" value="1"/>
</dbReference>
<evidence type="ECO:0000256" key="1">
    <source>
        <dbReference type="ARBA" id="ARBA00009995"/>
    </source>
</evidence>
<dbReference type="PROSITE" id="PS00375">
    <property type="entry name" value="UDPGT"/>
    <property type="match status" value="1"/>
</dbReference>
<dbReference type="InterPro" id="IPR002213">
    <property type="entry name" value="UDP_glucos_trans"/>
</dbReference>
<dbReference type="InterPro" id="IPR035595">
    <property type="entry name" value="UDP_glycos_trans_CS"/>
</dbReference>
<keyword evidence="3 4" id="KW-0808">Transferase</keyword>
<dbReference type="PANTHER" id="PTHR48043:SF159">
    <property type="entry name" value="EG:EG0003.4 PROTEIN-RELATED"/>
    <property type="match status" value="1"/>
</dbReference>
<gene>
    <name evidence="7" type="primary">LOC108561929</name>
</gene>
<keyword evidence="5" id="KW-0812">Transmembrane</keyword>
<comment type="catalytic activity">
    <reaction evidence="5">
        <text>glucuronate acceptor + UDP-alpha-D-glucuronate = acceptor beta-D-glucuronoside + UDP + H(+)</text>
        <dbReference type="Rhea" id="RHEA:21032"/>
        <dbReference type="ChEBI" id="CHEBI:15378"/>
        <dbReference type="ChEBI" id="CHEBI:58052"/>
        <dbReference type="ChEBI" id="CHEBI:58223"/>
        <dbReference type="ChEBI" id="CHEBI:132367"/>
        <dbReference type="ChEBI" id="CHEBI:132368"/>
        <dbReference type="EC" id="2.4.1.17"/>
    </reaction>
</comment>
<dbReference type="PANTHER" id="PTHR48043">
    <property type="entry name" value="EG:EG0003.4 PROTEIN-RELATED"/>
    <property type="match status" value="1"/>
</dbReference>
<feature type="transmembrane region" description="Helical" evidence="5">
    <location>
        <begin position="475"/>
        <end position="499"/>
    </location>
</feature>
<dbReference type="RefSeq" id="XP_017775568.1">
    <property type="nucleotide sequence ID" value="XM_017920079.1"/>
</dbReference>
<feature type="signal peptide" evidence="5">
    <location>
        <begin position="1"/>
        <end position="19"/>
    </location>
</feature>
<comment type="similarity">
    <text evidence="1 4">Belongs to the UDP-glycosyltransferase family.</text>
</comment>
<evidence type="ECO:0000313" key="6">
    <source>
        <dbReference type="Proteomes" id="UP000695000"/>
    </source>
</evidence>
<dbReference type="CDD" id="cd03784">
    <property type="entry name" value="GT1_Gtf-like"/>
    <property type="match status" value="1"/>
</dbReference>
<dbReference type="InterPro" id="IPR050271">
    <property type="entry name" value="UDP-glycosyltransferase"/>
</dbReference>
<feature type="chain" id="PRO_5044994589" description="UDP-glucuronosyltransferase" evidence="5">
    <location>
        <begin position="20"/>
        <end position="513"/>
    </location>
</feature>
<dbReference type="GeneID" id="108561929"/>
<proteinExistence type="inferred from homology"/>
<evidence type="ECO:0000256" key="2">
    <source>
        <dbReference type="ARBA" id="ARBA00022676"/>
    </source>
</evidence>
<sequence>MKLLVVSSFLLIVASFGDAARILGVFPMASYSHQIVYLPIMKELANRGHEVVVITPDPLKENIKNFKQIDVSSAYEISQQQNVIEVINENGGNPFQQMHFFLQMLSETAIFELKHPDVQKLIHDENEHFDLVIVEYMIPTFLAFKHRFNCSMIGITSMDSIYQGHVAVGNPVHAVLYPDAIIPFQSKKLSFFERLISFLFMQITNFYVDLKMYPTEDITIAKYFENNYPKLKELAASIDMLFINVNNIFHTVRPLTPATVNIGPFIQIKPPKDLPKDLKLFLDEAKEGVIYFSLGSNVKSKNIPEKTRDVIMKTFAKLPYKILWKFESENLPGKPDNVKIAKWIPQQDVLRHKNIKLFISQCGLQSLDESLFNYVPVLGLPFFGDQSSNAFKMESNGLGLFLNHKELTIEKFTFSINEIIKNPKYKNRVTELSNLLKDQPMTSLERAVWWTEYVLRNKGAQHLKGPAVDIPTYQYYYIDIIAFFVFVLFLLISIIYLSVRKCFKFVSKKIKRD</sequence>
<reference evidence="7" key="1">
    <citation type="submission" date="2025-08" db="UniProtKB">
        <authorList>
            <consortium name="RefSeq"/>
        </authorList>
    </citation>
    <scope>IDENTIFICATION</scope>
    <source>
        <tissue evidence="7">Whole Larva</tissue>
    </source>
</reference>
<name>A0ABM1MLW8_NICVS</name>
<keyword evidence="6" id="KW-1185">Reference proteome</keyword>
<dbReference type="EC" id="2.4.1.17" evidence="5"/>
<evidence type="ECO:0000256" key="3">
    <source>
        <dbReference type="ARBA" id="ARBA00022679"/>
    </source>
</evidence>
<evidence type="ECO:0000256" key="5">
    <source>
        <dbReference type="RuleBase" id="RU362059"/>
    </source>
</evidence>
<accession>A0ABM1MLW8</accession>
<comment type="subcellular location">
    <subcellularLocation>
        <location evidence="5">Membrane</location>
        <topology evidence="5">Single-pass membrane protein</topology>
    </subcellularLocation>
</comment>
<protein>
    <recommendedName>
        <fullName evidence="5">UDP-glucuronosyltransferase</fullName>
        <ecNumber evidence="5">2.4.1.17</ecNumber>
    </recommendedName>
</protein>
<organism evidence="6 7">
    <name type="scientific">Nicrophorus vespilloides</name>
    <name type="common">Boreal carrion beetle</name>
    <dbReference type="NCBI Taxonomy" id="110193"/>
    <lineage>
        <taxon>Eukaryota</taxon>
        <taxon>Metazoa</taxon>
        <taxon>Ecdysozoa</taxon>
        <taxon>Arthropoda</taxon>
        <taxon>Hexapoda</taxon>
        <taxon>Insecta</taxon>
        <taxon>Pterygota</taxon>
        <taxon>Neoptera</taxon>
        <taxon>Endopterygota</taxon>
        <taxon>Coleoptera</taxon>
        <taxon>Polyphaga</taxon>
        <taxon>Staphyliniformia</taxon>
        <taxon>Silphidae</taxon>
        <taxon>Nicrophorinae</taxon>
        <taxon>Nicrophorus</taxon>
    </lineage>
</organism>
<keyword evidence="2 4" id="KW-0328">Glycosyltransferase</keyword>
<keyword evidence="5" id="KW-0472">Membrane</keyword>
<dbReference type="SUPFAM" id="SSF53756">
    <property type="entry name" value="UDP-Glycosyltransferase/glycogen phosphorylase"/>
    <property type="match status" value="1"/>
</dbReference>
<evidence type="ECO:0000313" key="7">
    <source>
        <dbReference type="RefSeq" id="XP_017775568.1"/>
    </source>
</evidence>
<keyword evidence="5" id="KW-1133">Transmembrane helix</keyword>
<evidence type="ECO:0000256" key="4">
    <source>
        <dbReference type="RuleBase" id="RU003718"/>
    </source>
</evidence>
<dbReference type="Gene3D" id="3.40.50.2000">
    <property type="entry name" value="Glycogen Phosphorylase B"/>
    <property type="match status" value="2"/>
</dbReference>
<dbReference type="Proteomes" id="UP000695000">
    <property type="component" value="Unplaced"/>
</dbReference>